<dbReference type="InterPro" id="IPR036388">
    <property type="entry name" value="WH-like_DNA-bd_sf"/>
</dbReference>
<keyword evidence="2" id="KW-0238">DNA-binding</keyword>
<evidence type="ECO:0000313" key="6">
    <source>
        <dbReference type="Proteomes" id="UP000464787"/>
    </source>
</evidence>
<evidence type="ECO:0000256" key="3">
    <source>
        <dbReference type="ARBA" id="ARBA00023163"/>
    </source>
</evidence>
<sequence length="154" mass="17186">MKKRDFSHRFSFLVSEVAKLYGEHFDRLARARLGLSKAQCKVIGTLAMHGGEVPLSQAELAQRMGLSAMSVATMCERMEAAGWLRRETPPNDRRTRWVHLEDKAHGALDEALKISDEVQKNGLAELSAAERTQLVALLQKARSGLQAWQAEDEA</sequence>
<dbReference type="AlphaFoldDB" id="A0A857J7Y6"/>
<dbReference type="Gene3D" id="1.10.10.10">
    <property type="entry name" value="Winged helix-like DNA-binding domain superfamily/Winged helix DNA-binding domain"/>
    <property type="match status" value="1"/>
</dbReference>
<dbReference type="PROSITE" id="PS50995">
    <property type="entry name" value="HTH_MARR_2"/>
    <property type="match status" value="1"/>
</dbReference>
<dbReference type="KEGG" id="xyk:GT347_15120"/>
<evidence type="ECO:0000259" key="4">
    <source>
        <dbReference type="PROSITE" id="PS50995"/>
    </source>
</evidence>
<dbReference type="SMART" id="SM00347">
    <property type="entry name" value="HTH_MARR"/>
    <property type="match status" value="1"/>
</dbReference>
<dbReference type="GO" id="GO:0003700">
    <property type="term" value="F:DNA-binding transcription factor activity"/>
    <property type="evidence" value="ECO:0007669"/>
    <property type="project" value="InterPro"/>
</dbReference>
<keyword evidence="6" id="KW-1185">Reference proteome</keyword>
<dbReference type="RefSeq" id="WP_160552972.1">
    <property type="nucleotide sequence ID" value="NZ_CP047650.1"/>
</dbReference>
<gene>
    <name evidence="5" type="ORF">GT347_15120</name>
</gene>
<evidence type="ECO:0000313" key="5">
    <source>
        <dbReference type="EMBL" id="QHI99191.1"/>
    </source>
</evidence>
<evidence type="ECO:0000256" key="1">
    <source>
        <dbReference type="ARBA" id="ARBA00023015"/>
    </source>
</evidence>
<proteinExistence type="predicted"/>
<dbReference type="PANTHER" id="PTHR42756:SF1">
    <property type="entry name" value="TRANSCRIPTIONAL REPRESSOR OF EMRAB OPERON"/>
    <property type="match status" value="1"/>
</dbReference>
<dbReference type="Proteomes" id="UP000464787">
    <property type="component" value="Chromosome"/>
</dbReference>
<evidence type="ECO:0000256" key="2">
    <source>
        <dbReference type="ARBA" id="ARBA00023125"/>
    </source>
</evidence>
<dbReference type="InterPro" id="IPR000835">
    <property type="entry name" value="HTH_MarR-typ"/>
</dbReference>
<dbReference type="GO" id="GO:0003677">
    <property type="term" value="F:DNA binding"/>
    <property type="evidence" value="ECO:0007669"/>
    <property type="project" value="UniProtKB-KW"/>
</dbReference>
<feature type="domain" description="HTH marR-type" evidence="4">
    <location>
        <begin position="7"/>
        <end position="143"/>
    </location>
</feature>
<keyword evidence="3" id="KW-0804">Transcription</keyword>
<dbReference type="Pfam" id="PF12802">
    <property type="entry name" value="MarR_2"/>
    <property type="match status" value="1"/>
</dbReference>
<reference evidence="5 6" key="1">
    <citation type="submission" date="2020-01" db="EMBL/GenBank/DDBJ databases">
        <title>Genome sequencing of strain KACC 21265.</title>
        <authorList>
            <person name="Heo J."/>
            <person name="Kim S.-J."/>
            <person name="Kim J.-S."/>
            <person name="Hong S.-B."/>
            <person name="Kwon S.-W."/>
        </authorList>
    </citation>
    <scope>NUCLEOTIDE SEQUENCE [LARGE SCALE GENOMIC DNA]</scope>
    <source>
        <strain evidence="5 6">KACC 21265</strain>
    </source>
</reference>
<dbReference type="InterPro" id="IPR036390">
    <property type="entry name" value="WH_DNA-bd_sf"/>
</dbReference>
<keyword evidence="1" id="KW-0805">Transcription regulation</keyword>
<organism evidence="5 6">
    <name type="scientific">Xylophilus rhododendri</name>
    <dbReference type="NCBI Taxonomy" id="2697032"/>
    <lineage>
        <taxon>Bacteria</taxon>
        <taxon>Pseudomonadati</taxon>
        <taxon>Pseudomonadota</taxon>
        <taxon>Betaproteobacteria</taxon>
        <taxon>Burkholderiales</taxon>
        <taxon>Xylophilus</taxon>
    </lineage>
</organism>
<dbReference type="SUPFAM" id="SSF46785">
    <property type="entry name" value="Winged helix' DNA-binding domain"/>
    <property type="match status" value="1"/>
</dbReference>
<accession>A0A857J7Y6</accession>
<protein>
    <submittedName>
        <fullName evidence="5">MarR family transcriptional regulator</fullName>
    </submittedName>
</protein>
<dbReference type="EMBL" id="CP047650">
    <property type="protein sequence ID" value="QHI99191.1"/>
    <property type="molecule type" value="Genomic_DNA"/>
</dbReference>
<name>A0A857J7Y6_9BURK</name>
<dbReference type="PRINTS" id="PR00598">
    <property type="entry name" value="HTHMARR"/>
</dbReference>
<dbReference type="PANTHER" id="PTHR42756">
    <property type="entry name" value="TRANSCRIPTIONAL REGULATOR, MARR"/>
    <property type="match status" value="1"/>
</dbReference>